<reference evidence="2 3" key="1">
    <citation type="submission" date="2016-11" db="EMBL/GenBank/DDBJ databases">
        <authorList>
            <person name="Jaros S."/>
            <person name="Januszkiewicz K."/>
            <person name="Wedrychowicz H."/>
        </authorList>
    </citation>
    <scope>NUCLEOTIDE SEQUENCE [LARGE SCALE GENOMIC DNA]</scope>
    <source>
        <strain evidence="2 3">GAS499</strain>
    </source>
</reference>
<accession>A0A1M6HHT4</accession>
<dbReference type="Gene3D" id="3.40.50.150">
    <property type="entry name" value="Vaccinia Virus protein VP39"/>
    <property type="match status" value="1"/>
</dbReference>
<organism evidence="2 3">
    <name type="scientific">Bradyrhizobium lablabi</name>
    <dbReference type="NCBI Taxonomy" id="722472"/>
    <lineage>
        <taxon>Bacteria</taxon>
        <taxon>Pseudomonadati</taxon>
        <taxon>Pseudomonadota</taxon>
        <taxon>Alphaproteobacteria</taxon>
        <taxon>Hyphomicrobiales</taxon>
        <taxon>Nitrobacteraceae</taxon>
        <taxon>Bradyrhizobium</taxon>
    </lineage>
</organism>
<sequence>MSVKARSLIVGMATYIPGLRGLTGRRTGGTVSARYCYSVWLRHLSILQRCGLPTTFKTMVELGPGDSLGIGLAALLSGVERYIALDVIQYASDAQNLRIFEELIALFKDRAPIPDEAELPLVRPLLPSYAFPADLLTSARLDAALHPARLELVRSGITNPAPRPRGRGPVCYIAPWRPGVIESGAVDLVLSQTVLEYPPDLEGMYSEMCRWLEPGGIMSHEIDFKSIGMTVEWNGHWSCPDTIWRLAAGRRRHRLNREPHSTHVALMQRMNCRVVCDERTVQPSAITRAQLAPRFRHLTDEDLTTSSALIQAVKLA</sequence>
<dbReference type="InterPro" id="IPR013216">
    <property type="entry name" value="Methyltransf_11"/>
</dbReference>
<evidence type="ECO:0000259" key="1">
    <source>
        <dbReference type="Pfam" id="PF08241"/>
    </source>
</evidence>
<name>A0A1M6HHT4_9BRAD</name>
<gene>
    <name evidence="2" type="ORF">SAMN05444159_0009</name>
</gene>
<evidence type="ECO:0000313" key="3">
    <source>
        <dbReference type="Proteomes" id="UP000189935"/>
    </source>
</evidence>
<proteinExistence type="predicted"/>
<dbReference type="Proteomes" id="UP000189935">
    <property type="component" value="Chromosome I"/>
</dbReference>
<dbReference type="AlphaFoldDB" id="A0A1M6HHT4"/>
<feature type="domain" description="Methyltransferase type 11" evidence="1">
    <location>
        <begin position="182"/>
        <end position="218"/>
    </location>
</feature>
<dbReference type="EMBL" id="LT670844">
    <property type="protein sequence ID" value="SHJ21734.1"/>
    <property type="molecule type" value="Genomic_DNA"/>
</dbReference>
<protein>
    <recommendedName>
        <fullName evidence="1">Methyltransferase type 11 domain-containing protein</fullName>
    </recommendedName>
</protein>
<dbReference type="GO" id="GO:0008757">
    <property type="term" value="F:S-adenosylmethionine-dependent methyltransferase activity"/>
    <property type="evidence" value="ECO:0007669"/>
    <property type="project" value="InterPro"/>
</dbReference>
<dbReference type="Pfam" id="PF08241">
    <property type="entry name" value="Methyltransf_11"/>
    <property type="match status" value="1"/>
</dbReference>
<dbReference type="InterPro" id="IPR029063">
    <property type="entry name" value="SAM-dependent_MTases_sf"/>
</dbReference>
<evidence type="ECO:0000313" key="2">
    <source>
        <dbReference type="EMBL" id="SHJ21734.1"/>
    </source>
</evidence>
<dbReference type="SUPFAM" id="SSF53335">
    <property type="entry name" value="S-adenosyl-L-methionine-dependent methyltransferases"/>
    <property type="match status" value="1"/>
</dbReference>